<protein>
    <submittedName>
        <fullName evidence="1">Ferritin-like metal-binding protein YciE</fullName>
    </submittedName>
</protein>
<evidence type="ECO:0000313" key="1">
    <source>
        <dbReference type="EMBL" id="MBB4144103.1"/>
    </source>
</evidence>
<dbReference type="Gene3D" id="1.20.1260.10">
    <property type="match status" value="1"/>
</dbReference>
<organism evidence="1 2">
    <name type="scientific">Rhizobium rhizoryzae</name>
    <dbReference type="NCBI Taxonomy" id="451876"/>
    <lineage>
        <taxon>Bacteria</taxon>
        <taxon>Pseudomonadati</taxon>
        <taxon>Pseudomonadota</taxon>
        <taxon>Alphaproteobacteria</taxon>
        <taxon>Hyphomicrobiales</taxon>
        <taxon>Rhizobiaceae</taxon>
        <taxon>Rhizobium/Agrobacterium group</taxon>
        <taxon>Rhizobium</taxon>
    </lineage>
</organism>
<name>A0A7W6PR20_9HYPH</name>
<dbReference type="EMBL" id="JACIEC010000002">
    <property type="protein sequence ID" value="MBB4144103.1"/>
    <property type="molecule type" value="Genomic_DNA"/>
</dbReference>
<dbReference type="SUPFAM" id="SSF47240">
    <property type="entry name" value="Ferritin-like"/>
    <property type="match status" value="1"/>
</dbReference>
<dbReference type="InterPro" id="IPR012347">
    <property type="entry name" value="Ferritin-like"/>
</dbReference>
<comment type="caution">
    <text evidence="1">The sequence shown here is derived from an EMBL/GenBank/DDBJ whole genome shotgun (WGS) entry which is preliminary data.</text>
</comment>
<keyword evidence="2" id="KW-1185">Reference proteome</keyword>
<dbReference type="InterPro" id="IPR010287">
    <property type="entry name" value="DUF892_YciF-like"/>
</dbReference>
<evidence type="ECO:0000313" key="2">
    <source>
        <dbReference type="Proteomes" id="UP000519897"/>
    </source>
</evidence>
<accession>A0A7W6PR20</accession>
<gene>
    <name evidence="1" type="ORF">GGQ72_002655</name>
</gene>
<dbReference type="AlphaFoldDB" id="A0A7W6PR20"/>
<proteinExistence type="predicted"/>
<reference evidence="1 2" key="1">
    <citation type="submission" date="2020-08" db="EMBL/GenBank/DDBJ databases">
        <title>Genomic Encyclopedia of Type Strains, Phase IV (KMG-IV): sequencing the most valuable type-strain genomes for metagenomic binning, comparative biology and taxonomic classification.</title>
        <authorList>
            <person name="Goeker M."/>
        </authorList>
    </citation>
    <scope>NUCLEOTIDE SEQUENCE [LARGE SCALE GENOMIC DNA]</scope>
    <source>
        <strain evidence="1 2">DSM 29514</strain>
    </source>
</reference>
<sequence length="168" mass="18991">MTHARDHFAVWLRDAHAMEVQGATMLRSQIGRIENYPDLRERLQEHLGETEDQAQSLRELMERAPGPQSVLKDVASKLSATAQGLTGLLASDEIVRICTSIYSFEHTEIATYRVLYAAADEIGDGKAVDVLGKIIEQEKAMADWIESYLDGVTRLYLMREERDLIAKR</sequence>
<dbReference type="Pfam" id="PF05974">
    <property type="entry name" value="DUF892"/>
    <property type="match status" value="1"/>
</dbReference>
<dbReference type="RefSeq" id="WP_062555987.1">
    <property type="nucleotide sequence ID" value="NZ_CP049250.1"/>
</dbReference>
<dbReference type="InterPro" id="IPR009078">
    <property type="entry name" value="Ferritin-like_SF"/>
</dbReference>
<dbReference type="Proteomes" id="UP000519897">
    <property type="component" value="Unassembled WGS sequence"/>
</dbReference>